<evidence type="ECO:0000313" key="2">
    <source>
        <dbReference type="Proteomes" id="UP000351155"/>
    </source>
</evidence>
<dbReference type="AlphaFoldDB" id="A0A484WUE3"/>
<dbReference type="InterPro" id="IPR016032">
    <property type="entry name" value="Sig_transdc_resp-reg_C-effctor"/>
</dbReference>
<dbReference type="SUPFAM" id="SSF46894">
    <property type="entry name" value="C-terminal effector domain of the bipartite response regulators"/>
    <property type="match status" value="1"/>
</dbReference>
<gene>
    <name evidence="1" type="ORF">NCTC12126_01048</name>
</gene>
<dbReference type="InterPro" id="IPR036388">
    <property type="entry name" value="WH-like_DNA-bd_sf"/>
</dbReference>
<name>A0A484WUE3_9ENTR</name>
<dbReference type="EMBL" id="CAADIW010000005">
    <property type="protein sequence ID" value="VFS14974.1"/>
    <property type="molecule type" value="Genomic_DNA"/>
</dbReference>
<dbReference type="GO" id="GO:0006355">
    <property type="term" value="P:regulation of DNA-templated transcription"/>
    <property type="evidence" value="ECO:0007669"/>
    <property type="project" value="InterPro"/>
</dbReference>
<proteinExistence type="predicted"/>
<dbReference type="Proteomes" id="UP000351155">
    <property type="component" value="Unassembled WGS sequence"/>
</dbReference>
<dbReference type="Gene3D" id="1.10.10.10">
    <property type="entry name" value="Winged helix-like DNA-binding domain superfamily/Winged helix DNA-binding domain"/>
    <property type="match status" value="1"/>
</dbReference>
<sequence length="211" mass="23312">MVFNGKGDFVLKAAINALNNDCLKEEPFDAGLNHKVSCITVIELYRYKSLRELVDCLVRIKLGSPTASVLLVNTKSQLIPPLKSGAVSISASVLTWKRVLSTLKKGSPNIDYIVNECFTLINRHHLSPKQNKVIDHLGEGMSLDEIARHLCISVKAIYACISNASTKYGFLTNKKFQSYILSETAAHDHSSISIIPPHLSTSDCVYFSWCA</sequence>
<reference evidence="1 2" key="1">
    <citation type="submission" date="2019-03" db="EMBL/GenBank/DDBJ databases">
        <authorList>
            <consortium name="Pathogen Informatics"/>
        </authorList>
    </citation>
    <scope>NUCLEOTIDE SEQUENCE [LARGE SCALE GENOMIC DNA]</scope>
    <source>
        <strain evidence="1 2">NCTC12126</strain>
    </source>
</reference>
<dbReference type="GO" id="GO:0003677">
    <property type="term" value="F:DNA binding"/>
    <property type="evidence" value="ECO:0007669"/>
    <property type="project" value="InterPro"/>
</dbReference>
<evidence type="ECO:0000313" key="1">
    <source>
        <dbReference type="EMBL" id="VFS14974.1"/>
    </source>
</evidence>
<organism evidence="1 2">
    <name type="scientific">Enterobacter cancerogenus</name>
    <dbReference type="NCBI Taxonomy" id="69218"/>
    <lineage>
        <taxon>Bacteria</taxon>
        <taxon>Pseudomonadati</taxon>
        <taxon>Pseudomonadota</taxon>
        <taxon>Gammaproteobacteria</taxon>
        <taxon>Enterobacterales</taxon>
        <taxon>Enterobacteriaceae</taxon>
        <taxon>Enterobacter</taxon>
        <taxon>Enterobacter cloacae complex</taxon>
    </lineage>
</organism>
<accession>A0A484WUE3</accession>
<protein>
    <submittedName>
        <fullName evidence="1">Uncharacterized protein</fullName>
    </submittedName>
</protein>